<keyword evidence="3" id="KW-1185">Reference proteome</keyword>
<dbReference type="Proteomes" id="UP001153076">
    <property type="component" value="Unassembled WGS sequence"/>
</dbReference>
<feature type="region of interest" description="Disordered" evidence="1">
    <location>
        <begin position="1"/>
        <end position="59"/>
    </location>
</feature>
<feature type="compositionally biased region" description="Polar residues" evidence="1">
    <location>
        <begin position="10"/>
        <end position="29"/>
    </location>
</feature>
<gene>
    <name evidence="2" type="ORF">Cgig2_002370</name>
</gene>
<evidence type="ECO:0000313" key="3">
    <source>
        <dbReference type="Proteomes" id="UP001153076"/>
    </source>
</evidence>
<comment type="caution">
    <text evidence="2">The sequence shown here is derived from an EMBL/GenBank/DDBJ whole genome shotgun (WGS) entry which is preliminary data.</text>
</comment>
<protein>
    <submittedName>
        <fullName evidence="2">Uncharacterized protein</fullName>
    </submittedName>
</protein>
<name>A0A9Q1K5N1_9CARY</name>
<dbReference type="AlphaFoldDB" id="A0A9Q1K5N1"/>
<accession>A0A9Q1K5N1</accession>
<dbReference type="EMBL" id="JAKOGI010000325">
    <property type="protein sequence ID" value="KAJ8436870.1"/>
    <property type="molecule type" value="Genomic_DNA"/>
</dbReference>
<organism evidence="2 3">
    <name type="scientific">Carnegiea gigantea</name>
    <dbReference type="NCBI Taxonomy" id="171969"/>
    <lineage>
        <taxon>Eukaryota</taxon>
        <taxon>Viridiplantae</taxon>
        <taxon>Streptophyta</taxon>
        <taxon>Embryophyta</taxon>
        <taxon>Tracheophyta</taxon>
        <taxon>Spermatophyta</taxon>
        <taxon>Magnoliopsida</taxon>
        <taxon>eudicotyledons</taxon>
        <taxon>Gunneridae</taxon>
        <taxon>Pentapetalae</taxon>
        <taxon>Caryophyllales</taxon>
        <taxon>Cactineae</taxon>
        <taxon>Cactaceae</taxon>
        <taxon>Cactoideae</taxon>
        <taxon>Echinocereeae</taxon>
        <taxon>Carnegiea</taxon>
    </lineage>
</organism>
<proteinExistence type="predicted"/>
<feature type="compositionally biased region" description="Low complexity" evidence="1">
    <location>
        <begin position="34"/>
        <end position="43"/>
    </location>
</feature>
<evidence type="ECO:0000313" key="2">
    <source>
        <dbReference type="EMBL" id="KAJ8436870.1"/>
    </source>
</evidence>
<evidence type="ECO:0000256" key="1">
    <source>
        <dbReference type="SAM" id="MobiDB-lite"/>
    </source>
</evidence>
<reference evidence="2" key="1">
    <citation type="submission" date="2022-04" db="EMBL/GenBank/DDBJ databases">
        <title>Carnegiea gigantea Genome sequencing and assembly v2.</title>
        <authorList>
            <person name="Copetti D."/>
            <person name="Sanderson M.J."/>
            <person name="Burquez A."/>
            <person name="Wojciechowski M.F."/>
        </authorList>
    </citation>
    <scope>NUCLEOTIDE SEQUENCE</scope>
    <source>
        <strain evidence="2">SGP5-SGP5p</strain>
        <tissue evidence="2">Aerial part</tissue>
    </source>
</reference>
<sequence>MDGGRRPTDYPSTTDSLGGQGEFTNSTTVPLPRPNSRSSSKPRGLGKEALGHPMLRKPPPMTMVPKSHNAQKYCEFRKQNYHTTAECRELKKVLYEITNKGLIDRFLKKAPPSIRKGCNSARKEPREGKCSTKIWIYRGHYPGYMEGPDARDLAGPDSGVREPLRCLTTFGGRTKGGRRPRTQILFHIRSSIDIITWDCLRRLKHPGREIVPLVHPILGFGGQKEDQRIAREYYLFSILPLVKAF</sequence>